<evidence type="ECO:0000256" key="1">
    <source>
        <dbReference type="SAM" id="MobiDB-lite"/>
    </source>
</evidence>
<accession>W4PZS2</accession>
<dbReference type="InterPro" id="IPR014710">
    <property type="entry name" value="RmlC-like_jellyroll"/>
</dbReference>
<dbReference type="CDD" id="cd02223">
    <property type="entry name" value="cupin_Bh2720-like"/>
    <property type="match status" value="1"/>
</dbReference>
<feature type="domain" description="Cupin type-2" evidence="2">
    <location>
        <begin position="197"/>
        <end position="272"/>
    </location>
</feature>
<organism evidence="3 4">
    <name type="scientific">Halalkalibacter wakoensis JCM 9140</name>
    <dbReference type="NCBI Taxonomy" id="1236970"/>
    <lineage>
        <taxon>Bacteria</taxon>
        <taxon>Bacillati</taxon>
        <taxon>Bacillota</taxon>
        <taxon>Bacilli</taxon>
        <taxon>Bacillales</taxon>
        <taxon>Bacillaceae</taxon>
        <taxon>Halalkalibacter</taxon>
    </lineage>
</organism>
<dbReference type="EMBL" id="BAUT01000005">
    <property type="protein sequence ID" value="GAE24933.1"/>
    <property type="molecule type" value="Genomic_DNA"/>
</dbReference>
<evidence type="ECO:0000259" key="2">
    <source>
        <dbReference type="Pfam" id="PF07883"/>
    </source>
</evidence>
<dbReference type="PANTHER" id="PTHR43346:SF1">
    <property type="entry name" value="QUERCETIN 2,3-DIOXYGENASE-RELATED"/>
    <property type="match status" value="1"/>
</dbReference>
<dbReference type="Pfam" id="PF07883">
    <property type="entry name" value="Cupin_2"/>
    <property type="match status" value="1"/>
</dbReference>
<reference evidence="3" key="1">
    <citation type="journal article" date="2014" name="Genome Announc.">
        <title>Draft Genome Sequences of Three Alkaliphilic Bacillus Strains, Bacillus wakoensis JCM 9140T, Bacillus akibai JCM 9157T, and Bacillus hemicellulosilyticus JCM 9152T.</title>
        <authorList>
            <person name="Yuki M."/>
            <person name="Oshima K."/>
            <person name="Suda W."/>
            <person name="Oshida Y."/>
            <person name="Kitamura K."/>
            <person name="Iida T."/>
            <person name="Hattori M."/>
            <person name="Ohkuma M."/>
        </authorList>
    </citation>
    <scope>NUCLEOTIDE SEQUENCE [LARGE SCALE GENOMIC DNA]</scope>
    <source>
        <strain evidence="3">JCM 9140</strain>
    </source>
</reference>
<feature type="region of interest" description="Disordered" evidence="1">
    <location>
        <begin position="1"/>
        <end position="27"/>
    </location>
</feature>
<dbReference type="PANTHER" id="PTHR43346">
    <property type="entry name" value="LIGAND BINDING DOMAIN PROTEIN, PUTATIVE (AFU_ORTHOLOGUE AFUA_6G14370)-RELATED"/>
    <property type="match status" value="1"/>
</dbReference>
<evidence type="ECO:0000313" key="4">
    <source>
        <dbReference type="Proteomes" id="UP000018890"/>
    </source>
</evidence>
<protein>
    <submittedName>
        <fullName evidence="3">Mannose-6-phosphate isomerase</fullName>
    </submittedName>
</protein>
<dbReference type="AlphaFoldDB" id="W4PZS2"/>
<dbReference type="Gene3D" id="1.20.1260.10">
    <property type="match status" value="1"/>
</dbReference>
<dbReference type="InterPro" id="IPR013096">
    <property type="entry name" value="Cupin_2"/>
</dbReference>
<evidence type="ECO:0000313" key="3">
    <source>
        <dbReference type="EMBL" id="GAE24933.1"/>
    </source>
</evidence>
<dbReference type="InterPro" id="IPR052538">
    <property type="entry name" value="Flavonoid_dioxygenase-like"/>
</dbReference>
<name>W4PZS2_9BACI</name>
<sequence>MYHHVPKLSTHPEHTNRSSGNHPGNRQNQQLEQIFSSIQREASAINLYRQLANVAPNQQHKKDILQALEVRKAHLKQFTNLYMYFCGRQPEYRVNNIPILGYYEGLQSAYKGEVEDYEEYHRYYSQTEDRYMQNVFLWALQGEQINISKLNSILEDETRQLMDYGSEPFVIDIEKATKQNNTFRTALWTGEHLQLTLMSININEDIGLEVHPHLDQFLRIEEGQGLVQMGDHKDQLDFQAEVFDDYSIFVPAGKWHNLTNTGNKPIKLYSIYAPPEHPYGTVHQTKAEAMAAEEDQYH</sequence>
<gene>
    <name evidence="3" type="ORF">JCM9140_899</name>
</gene>
<keyword evidence="4" id="KW-1185">Reference proteome</keyword>
<keyword evidence="3" id="KW-0413">Isomerase</keyword>
<dbReference type="SUPFAM" id="SSF51182">
    <property type="entry name" value="RmlC-like cupins"/>
    <property type="match status" value="1"/>
</dbReference>
<dbReference type="RefSeq" id="WP_034742623.1">
    <property type="nucleotide sequence ID" value="NZ_BAUT01000005.1"/>
</dbReference>
<feature type="compositionally biased region" description="Polar residues" evidence="1">
    <location>
        <begin position="17"/>
        <end position="27"/>
    </location>
</feature>
<dbReference type="GO" id="GO:0016853">
    <property type="term" value="F:isomerase activity"/>
    <property type="evidence" value="ECO:0007669"/>
    <property type="project" value="UniProtKB-KW"/>
</dbReference>
<dbReference type="InterPro" id="IPR011051">
    <property type="entry name" value="RmlC_Cupin_sf"/>
</dbReference>
<dbReference type="CDD" id="cd00657">
    <property type="entry name" value="Ferritin_like"/>
    <property type="match status" value="1"/>
</dbReference>
<dbReference type="Gene3D" id="2.60.120.10">
    <property type="entry name" value="Jelly Rolls"/>
    <property type="match status" value="1"/>
</dbReference>
<dbReference type="STRING" id="1236970.JCM9140_899"/>
<comment type="caution">
    <text evidence="3">The sequence shown here is derived from an EMBL/GenBank/DDBJ whole genome shotgun (WGS) entry which is preliminary data.</text>
</comment>
<dbReference type="InterPro" id="IPR009078">
    <property type="entry name" value="Ferritin-like_SF"/>
</dbReference>
<proteinExistence type="predicted"/>
<dbReference type="SUPFAM" id="SSF47240">
    <property type="entry name" value="Ferritin-like"/>
    <property type="match status" value="1"/>
</dbReference>
<dbReference type="InterPro" id="IPR012347">
    <property type="entry name" value="Ferritin-like"/>
</dbReference>
<dbReference type="Proteomes" id="UP000018890">
    <property type="component" value="Unassembled WGS sequence"/>
</dbReference>